<dbReference type="InterPro" id="IPR040596">
    <property type="entry name" value="RNase_II_C_S1"/>
</dbReference>
<dbReference type="InterPro" id="IPR012340">
    <property type="entry name" value="NA-bd_OB-fold"/>
</dbReference>
<accession>A0A3S9W8U7</accession>
<keyword evidence="4" id="KW-1185">Reference proteome</keyword>
<dbReference type="InterPro" id="IPR001900">
    <property type="entry name" value="RNase_II/R"/>
</dbReference>
<dbReference type="GO" id="GO:0006402">
    <property type="term" value="P:mRNA catabolic process"/>
    <property type="evidence" value="ECO:0007669"/>
    <property type="project" value="TreeGrafter"/>
</dbReference>
<evidence type="ECO:0000313" key="3">
    <source>
        <dbReference type="EMBL" id="AZS36373.1"/>
    </source>
</evidence>
<sequence>MGSPPGLGRRPRAYTEAVPSRRPRLVRRDSAGELSAALAQLRAELDLPTAFNAEVLAEAEAAARTVPVDPAAAGVDDLRDIEFLTIDPEGSLDLDQALHLERTPTGAVLHYAIADVPAFVQPGGAVDAEARRRGQTIYAADGRIPLHPAVLSEDAASLLPDQDRRAFVWRFELDEQARPVATTLRRGVVRSRARWSYIDAQAAIDAGTGPASLVALAWFGPLRSAREAERGGASLNIPETRVVSDDGHYRLEREVSLAVEEYNAQVSLLTGMAAAEIMLRGRVGILRTMPAADPDDVAAFREQTVALGVPWREGVSYGDYLRGLDRSQVVTAAIMDAAASLFRGAGYVAFDGEPPADPLQSAIGAPYAHTTAPLRRLVDRWSLVICEALANDRPVPPWARTSLSELPKIMGRSDGVAGRLDSGTVDRIEAAVLAVRVGESFDAVVLGVRGDGARVQIAEPPVSAKVAGLTAPAGATVRLRLESVDIASGTIVLTP</sequence>
<dbReference type="PANTHER" id="PTHR23355:SF9">
    <property type="entry name" value="DIS3-LIKE EXONUCLEASE 2"/>
    <property type="match status" value="1"/>
</dbReference>
<dbReference type="Proteomes" id="UP000276888">
    <property type="component" value="Chromosome"/>
</dbReference>
<keyword evidence="3" id="KW-0378">Hydrolase</keyword>
<dbReference type="EMBL" id="CP031423">
    <property type="protein sequence ID" value="AZS36373.1"/>
    <property type="molecule type" value="Genomic_DNA"/>
</dbReference>
<evidence type="ECO:0000256" key="1">
    <source>
        <dbReference type="SAM" id="MobiDB-lite"/>
    </source>
</evidence>
<organism evidence="3 4">
    <name type="scientific">Microbacterium lemovicicum</name>
    <dbReference type="NCBI Taxonomy" id="1072463"/>
    <lineage>
        <taxon>Bacteria</taxon>
        <taxon>Bacillati</taxon>
        <taxon>Actinomycetota</taxon>
        <taxon>Actinomycetes</taxon>
        <taxon>Micrococcales</taxon>
        <taxon>Microbacteriaceae</taxon>
        <taxon>Microbacterium</taxon>
    </lineage>
</organism>
<dbReference type="GO" id="GO:0008859">
    <property type="term" value="F:exoribonuclease II activity"/>
    <property type="evidence" value="ECO:0007669"/>
    <property type="project" value="UniProtKB-EC"/>
</dbReference>
<dbReference type="Pfam" id="PF18614">
    <property type="entry name" value="RNase_II_C_S1"/>
    <property type="match status" value="1"/>
</dbReference>
<dbReference type="InterPro" id="IPR050180">
    <property type="entry name" value="RNR_Ribonuclease"/>
</dbReference>
<feature type="domain" description="RNB" evidence="2">
    <location>
        <begin position="75"/>
        <end position="392"/>
    </location>
</feature>
<proteinExistence type="predicted"/>
<evidence type="ECO:0000259" key="2">
    <source>
        <dbReference type="SMART" id="SM00955"/>
    </source>
</evidence>
<name>A0A3S9W8U7_9MICO</name>
<dbReference type="PANTHER" id="PTHR23355">
    <property type="entry name" value="RIBONUCLEASE"/>
    <property type="match status" value="1"/>
</dbReference>
<reference evidence="3 4" key="1">
    <citation type="submission" date="2018-08" db="EMBL/GenBank/DDBJ databases">
        <title>Microbacterium lemovicicum sp. nov., a bacterium isolated from a natural uranium-rich soil.</title>
        <authorList>
            <person name="ORTET P."/>
        </authorList>
    </citation>
    <scope>NUCLEOTIDE SEQUENCE [LARGE SCALE GENOMIC DNA]</scope>
    <source>
        <strain evidence="3 4">Viu22</strain>
    </source>
</reference>
<dbReference type="KEGG" id="mlv:CVS47_00974"/>
<dbReference type="GO" id="GO:0003723">
    <property type="term" value="F:RNA binding"/>
    <property type="evidence" value="ECO:0007669"/>
    <property type="project" value="InterPro"/>
</dbReference>
<protein>
    <submittedName>
        <fullName evidence="3">Ribonuclease R</fullName>
        <ecNumber evidence="3">3.1.13.1</ecNumber>
    </submittedName>
</protein>
<dbReference type="Pfam" id="PF00773">
    <property type="entry name" value="RNB"/>
    <property type="match status" value="1"/>
</dbReference>
<evidence type="ECO:0000313" key="4">
    <source>
        <dbReference type="Proteomes" id="UP000276888"/>
    </source>
</evidence>
<dbReference type="EC" id="3.1.13.1" evidence="3"/>
<dbReference type="AlphaFoldDB" id="A0A3S9W8U7"/>
<dbReference type="SUPFAM" id="SSF50249">
    <property type="entry name" value="Nucleic acid-binding proteins"/>
    <property type="match status" value="1"/>
</dbReference>
<dbReference type="SMART" id="SM00955">
    <property type="entry name" value="RNB"/>
    <property type="match status" value="1"/>
</dbReference>
<gene>
    <name evidence="3" type="primary">rnr</name>
    <name evidence="3" type="ORF">CVS47_00974</name>
</gene>
<feature type="region of interest" description="Disordered" evidence="1">
    <location>
        <begin position="1"/>
        <end position="23"/>
    </location>
</feature>
<dbReference type="OrthoDB" id="5800376at2"/>